<evidence type="ECO:0000256" key="2">
    <source>
        <dbReference type="SAM" id="MobiDB-lite"/>
    </source>
</evidence>
<organism evidence="3">
    <name type="scientific">Fagus sylvatica</name>
    <name type="common">Beechnut</name>
    <dbReference type="NCBI Taxonomy" id="28930"/>
    <lineage>
        <taxon>Eukaryota</taxon>
        <taxon>Viridiplantae</taxon>
        <taxon>Streptophyta</taxon>
        <taxon>Embryophyta</taxon>
        <taxon>Tracheophyta</taxon>
        <taxon>Spermatophyta</taxon>
        <taxon>Magnoliopsida</taxon>
        <taxon>eudicotyledons</taxon>
        <taxon>Gunneridae</taxon>
        <taxon>Pentapetalae</taxon>
        <taxon>rosids</taxon>
        <taxon>fabids</taxon>
        <taxon>Fagales</taxon>
        <taxon>Fagaceae</taxon>
        <taxon>Fagus</taxon>
    </lineage>
</organism>
<reference evidence="3" key="1">
    <citation type="submission" date="2018-02" db="EMBL/GenBank/DDBJ databases">
        <authorList>
            <person name="Cohen D.B."/>
            <person name="Kent A.D."/>
        </authorList>
    </citation>
    <scope>NUCLEOTIDE SEQUENCE</scope>
</reference>
<protein>
    <submittedName>
        <fullName evidence="3">Uncharacterized protein</fullName>
    </submittedName>
</protein>
<accession>A0A2N9IWY1</accession>
<feature type="region of interest" description="Disordered" evidence="2">
    <location>
        <begin position="171"/>
        <end position="192"/>
    </location>
</feature>
<proteinExistence type="predicted"/>
<keyword evidence="1" id="KW-0175">Coiled coil</keyword>
<feature type="coiled-coil region" evidence="1">
    <location>
        <begin position="313"/>
        <end position="368"/>
    </location>
</feature>
<gene>
    <name evidence="3" type="ORF">FSB_LOCUS57759</name>
</gene>
<name>A0A2N9IWY1_FAGSY</name>
<feature type="compositionally biased region" description="Acidic residues" evidence="2">
    <location>
        <begin position="420"/>
        <end position="434"/>
    </location>
</feature>
<feature type="region of interest" description="Disordered" evidence="2">
    <location>
        <begin position="387"/>
        <end position="466"/>
    </location>
</feature>
<sequence>MSVVERGVRFPLNPLLIDFLQTVNACPTQLSINVFHIVMGVVALNRLLGVNLSPKEILHVYSYTCPCSELATSCHLRAKKVEVKLVNGLPKSHKGFDNDFLVVSGNWFTGNWFTGRSSCRNDFERPVRVEPSALFEAQPATTDIPSEHPDLIPTGQVLEMAPVDPYELMGKKSKGRKKAAQSGQPKKPQRAVLKPPQVVELDEPIVVAEQPPKLKGPRLRLRHLNFRVRHQRESTSNADLSALVTHGLGAAMCLPEDIRTSSVMPSGKAFRHIARGLFTAAQGILTMESRVFDLEGILKKKDVEHAKAMAEVVENAITNYGKLEREHHNAINKMKDAEEKARTEAEQKAKFEAEVFELKERVKLLEAECIQSISLAREEGKQARQQELLDQKAKVPHSSRWFLRDKTPLPYPKAGLRNSDDEDEDDKEETEEVSGEQGTGPSALVPEDVADPSAPVPIDLAQQPEN</sequence>
<dbReference type="AlphaFoldDB" id="A0A2N9IWY1"/>
<evidence type="ECO:0000256" key="1">
    <source>
        <dbReference type="SAM" id="Coils"/>
    </source>
</evidence>
<dbReference type="EMBL" id="OIVN01006291">
    <property type="protein sequence ID" value="SPD29877.1"/>
    <property type="molecule type" value="Genomic_DNA"/>
</dbReference>
<evidence type="ECO:0000313" key="3">
    <source>
        <dbReference type="EMBL" id="SPD29877.1"/>
    </source>
</evidence>